<feature type="signal peptide" evidence="12">
    <location>
        <begin position="1"/>
        <end position="20"/>
    </location>
</feature>
<feature type="chain" id="PRO_5022138059" evidence="12">
    <location>
        <begin position="21"/>
        <end position="1062"/>
    </location>
</feature>
<accession>A0A521DWP5</accession>
<dbReference type="InterPro" id="IPR037066">
    <property type="entry name" value="Plug_dom_sf"/>
</dbReference>
<dbReference type="InterPro" id="IPR039426">
    <property type="entry name" value="TonB-dep_rcpt-like"/>
</dbReference>
<feature type="domain" description="TonB-dependent receptor plug" evidence="14">
    <location>
        <begin position="117"/>
        <end position="236"/>
    </location>
</feature>
<evidence type="ECO:0000256" key="5">
    <source>
        <dbReference type="ARBA" id="ARBA00022729"/>
    </source>
</evidence>
<reference evidence="15 16" key="1">
    <citation type="submission" date="2017-05" db="EMBL/GenBank/DDBJ databases">
        <authorList>
            <person name="Varghese N."/>
            <person name="Submissions S."/>
        </authorList>
    </citation>
    <scope>NUCLEOTIDE SEQUENCE [LARGE SCALE GENOMIC DNA]</scope>
    <source>
        <strain evidence="15 16">DSM 19036</strain>
    </source>
</reference>
<comment type="similarity">
    <text evidence="10 11">Belongs to the TonB-dependent receptor family.</text>
</comment>
<dbReference type="InterPro" id="IPR008969">
    <property type="entry name" value="CarboxyPept-like_regulatory"/>
</dbReference>
<evidence type="ECO:0000256" key="11">
    <source>
        <dbReference type="RuleBase" id="RU003357"/>
    </source>
</evidence>
<keyword evidence="4 10" id="KW-0812">Transmembrane</keyword>
<evidence type="ECO:0000313" key="15">
    <source>
        <dbReference type="EMBL" id="SMO75300.1"/>
    </source>
</evidence>
<dbReference type="PANTHER" id="PTHR30069">
    <property type="entry name" value="TONB-DEPENDENT OUTER MEMBRANE RECEPTOR"/>
    <property type="match status" value="1"/>
</dbReference>
<protein>
    <submittedName>
        <fullName evidence="15">TonB-linked outer membrane protein, SusC/RagA family</fullName>
    </submittedName>
</protein>
<evidence type="ECO:0000256" key="1">
    <source>
        <dbReference type="ARBA" id="ARBA00004571"/>
    </source>
</evidence>
<evidence type="ECO:0000256" key="6">
    <source>
        <dbReference type="ARBA" id="ARBA00023077"/>
    </source>
</evidence>
<dbReference type="Pfam" id="PF00593">
    <property type="entry name" value="TonB_dep_Rec_b-barrel"/>
    <property type="match status" value="1"/>
</dbReference>
<dbReference type="Gene3D" id="2.60.40.1120">
    <property type="entry name" value="Carboxypeptidase-like, regulatory domain"/>
    <property type="match status" value="1"/>
</dbReference>
<comment type="subcellular location">
    <subcellularLocation>
        <location evidence="1 10">Cell outer membrane</location>
        <topology evidence="1 10">Multi-pass membrane protein</topology>
    </subcellularLocation>
</comment>
<dbReference type="GO" id="GO:0009279">
    <property type="term" value="C:cell outer membrane"/>
    <property type="evidence" value="ECO:0007669"/>
    <property type="project" value="UniProtKB-SubCell"/>
</dbReference>
<evidence type="ECO:0000256" key="9">
    <source>
        <dbReference type="ARBA" id="ARBA00023237"/>
    </source>
</evidence>
<evidence type="ECO:0000256" key="4">
    <source>
        <dbReference type="ARBA" id="ARBA00022692"/>
    </source>
</evidence>
<dbReference type="SUPFAM" id="SSF49464">
    <property type="entry name" value="Carboxypeptidase regulatory domain-like"/>
    <property type="match status" value="1"/>
</dbReference>
<dbReference type="Gene3D" id="2.40.170.20">
    <property type="entry name" value="TonB-dependent receptor, beta-barrel domain"/>
    <property type="match status" value="1"/>
</dbReference>
<dbReference type="PANTHER" id="PTHR30069:SF29">
    <property type="entry name" value="HEMOGLOBIN AND HEMOGLOBIN-HAPTOGLOBIN-BINDING PROTEIN 1-RELATED"/>
    <property type="match status" value="1"/>
</dbReference>
<dbReference type="InterPro" id="IPR036942">
    <property type="entry name" value="Beta-barrel_TonB_sf"/>
</dbReference>
<evidence type="ECO:0000256" key="12">
    <source>
        <dbReference type="SAM" id="SignalP"/>
    </source>
</evidence>
<evidence type="ECO:0000256" key="2">
    <source>
        <dbReference type="ARBA" id="ARBA00022448"/>
    </source>
</evidence>
<dbReference type="InterPro" id="IPR012910">
    <property type="entry name" value="Plug_dom"/>
</dbReference>
<keyword evidence="5 12" id="KW-0732">Signal</keyword>
<evidence type="ECO:0000259" key="13">
    <source>
        <dbReference type="Pfam" id="PF00593"/>
    </source>
</evidence>
<dbReference type="PROSITE" id="PS52016">
    <property type="entry name" value="TONB_DEPENDENT_REC_3"/>
    <property type="match status" value="1"/>
</dbReference>
<keyword evidence="9 10" id="KW-0998">Cell outer membrane</keyword>
<dbReference type="Gene3D" id="2.170.130.10">
    <property type="entry name" value="TonB-dependent receptor, plug domain"/>
    <property type="match status" value="1"/>
</dbReference>
<dbReference type="RefSeq" id="WP_142528660.1">
    <property type="nucleotide sequence ID" value="NZ_CBCSJO010000006.1"/>
</dbReference>
<evidence type="ECO:0000256" key="3">
    <source>
        <dbReference type="ARBA" id="ARBA00022452"/>
    </source>
</evidence>
<dbReference type="InterPro" id="IPR023997">
    <property type="entry name" value="TonB-dep_OMP_SusC/RagA_CS"/>
</dbReference>
<dbReference type="NCBIfam" id="TIGR04057">
    <property type="entry name" value="SusC_RagA_signa"/>
    <property type="match status" value="1"/>
</dbReference>
<evidence type="ECO:0000256" key="10">
    <source>
        <dbReference type="PROSITE-ProRule" id="PRU01360"/>
    </source>
</evidence>
<gene>
    <name evidence="15" type="ORF">SAMN06265348_106198</name>
</gene>
<name>A0A521DWP5_9SPHI</name>
<dbReference type="NCBIfam" id="TIGR04056">
    <property type="entry name" value="OMP_RagA_SusC"/>
    <property type="match status" value="1"/>
</dbReference>
<dbReference type="GO" id="GO:0015344">
    <property type="term" value="F:siderophore uptake transmembrane transporter activity"/>
    <property type="evidence" value="ECO:0007669"/>
    <property type="project" value="TreeGrafter"/>
</dbReference>
<dbReference type="Proteomes" id="UP000320300">
    <property type="component" value="Unassembled WGS sequence"/>
</dbReference>
<dbReference type="Pfam" id="PF13715">
    <property type="entry name" value="CarbopepD_reg_2"/>
    <property type="match status" value="1"/>
</dbReference>
<evidence type="ECO:0000259" key="14">
    <source>
        <dbReference type="Pfam" id="PF07715"/>
    </source>
</evidence>
<keyword evidence="16" id="KW-1185">Reference proteome</keyword>
<keyword evidence="8" id="KW-0675">Receptor</keyword>
<dbReference type="AlphaFoldDB" id="A0A521DWP5"/>
<proteinExistence type="inferred from homology"/>
<feature type="domain" description="TonB-dependent receptor-like beta-barrel" evidence="13">
    <location>
        <begin position="431"/>
        <end position="804"/>
    </location>
</feature>
<dbReference type="SUPFAM" id="SSF56935">
    <property type="entry name" value="Porins"/>
    <property type="match status" value="1"/>
</dbReference>
<keyword evidence="7 10" id="KW-0472">Membrane</keyword>
<evidence type="ECO:0000256" key="8">
    <source>
        <dbReference type="ARBA" id="ARBA00023170"/>
    </source>
</evidence>
<organism evidence="15 16">
    <name type="scientific">Pedobacter westerhofensis</name>
    <dbReference type="NCBI Taxonomy" id="425512"/>
    <lineage>
        <taxon>Bacteria</taxon>
        <taxon>Pseudomonadati</taxon>
        <taxon>Bacteroidota</taxon>
        <taxon>Sphingobacteriia</taxon>
        <taxon>Sphingobacteriales</taxon>
        <taxon>Sphingobacteriaceae</taxon>
        <taxon>Pedobacter</taxon>
    </lineage>
</organism>
<keyword evidence="6 11" id="KW-0798">TonB box</keyword>
<dbReference type="Pfam" id="PF07715">
    <property type="entry name" value="Plug"/>
    <property type="match status" value="1"/>
</dbReference>
<keyword evidence="2 10" id="KW-0813">Transport</keyword>
<sequence>MKKLILSLFVFLFVAASAMAQDRTVTGTVKGKDDGLPIPGVSVKVKGTSNGVATGSDGKYAIKVPAGATALEFSSVGYTRQEVALGSGNVINLSLGQDSQALGEVVVTALGISKAKKTIGYAETTVKSEDINGSAAVSLAGGLQGKIAGATISNTSGAPGGSTKVILRGYSSITGGNQPLYVIDGVPLDNSTSASTDNYDFGNNANDIDPNNIESMSVLKGSAATALYGSRGSSGVILITTKKGKSGSLKIDFSTAATITQVASLYSPQETFGQGWDATYIPSENGNWGPKFDGQMRTWGAVVDNSQLLKPFSYIKNNVRDALTNGLELNNNIAISGGNDQSTFYFSYGNINSNGYLPTDADSYKRNNISLKGSTKYKNFSIDGSMNYVAKTQKFVTAGGADSGIGSSFYEDILQIPGDIPISDLRDYKNKFFNVDNYFTPYAENPYYSLYENGSRNKADRIYGNVNMNYKVADWLNIQFQQGADVSNSQTKIWHNKNAPTPGSYNDGGNIEGSSRAADVGNVIEGSFKSFEYDTKLNAIFNKQLDSHFDLDGLIGVNYNDRGIRNLTTSVENLAIPGFFDISNSSNKPNSSEVESHRRLFGAYAQATLGYNKYLYLTVTARNDWSSTLALNKNSYFYPAASLAFLVSEAVDLSKTPISFLKLRGSFGQTGSDTDPYRINNILTQTSVNLGGGAAINFPVSGVPGFTISNYLRNPDLKPEKVSELELGGEIRFFKNRLGIDATYYNKVRKDQILAVPVDPATGYTFSYLNFGKVRNRGVEVTVNAKPIVSKDFQWNMIYTFARDRNMVLELPAGLEKVILNSAYDAQFVAEVGQPLGTIEAPVAQYDPQGHIIVDATTGRPVVAPANGIYGSMQRDFSMGLTNSFTYKSFTLGATLDWQKGGVFYSGTADLLNFVGADEKTTYNDRRPFIVPNSVVAVTAANGSVSYVENTTRITEGNIDDYYYPTTNKAVAYNNRILSKSFLKLREVTLSYALPTSLAKRISAQRVAVSVYGRNLVTWLPASNQTIDPEVSNFGNDLRSEFGEFRTAPPVRFFGASLKVTF</sequence>
<evidence type="ECO:0000256" key="7">
    <source>
        <dbReference type="ARBA" id="ARBA00023136"/>
    </source>
</evidence>
<dbReference type="OrthoDB" id="9768177at2"/>
<dbReference type="InterPro" id="IPR000531">
    <property type="entry name" value="Beta-barrel_TonB"/>
</dbReference>
<dbReference type="InterPro" id="IPR023996">
    <property type="entry name" value="TonB-dep_OMP_SusC/RagA"/>
</dbReference>
<keyword evidence="3 10" id="KW-1134">Transmembrane beta strand</keyword>
<dbReference type="EMBL" id="FXTN01000006">
    <property type="protein sequence ID" value="SMO75300.1"/>
    <property type="molecule type" value="Genomic_DNA"/>
</dbReference>
<evidence type="ECO:0000313" key="16">
    <source>
        <dbReference type="Proteomes" id="UP000320300"/>
    </source>
</evidence>
<dbReference type="GO" id="GO:0044718">
    <property type="term" value="P:siderophore transmembrane transport"/>
    <property type="evidence" value="ECO:0007669"/>
    <property type="project" value="TreeGrafter"/>
</dbReference>